<dbReference type="NCBIfam" id="TIGR00357">
    <property type="entry name" value="peptide-methionine (R)-S-oxide reductase MsrB"/>
    <property type="match status" value="1"/>
</dbReference>
<evidence type="ECO:0000256" key="3">
    <source>
        <dbReference type="ARBA" id="ARBA00012499"/>
    </source>
</evidence>
<dbReference type="OrthoDB" id="9785497at2"/>
<dbReference type="InterPro" id="IPR028427">
    <property type="entry name" value="Met_Sox_Rdtase_MsrB"/>
</dbReference>
<dbReference type="EC" id="1.8.4.12" evidence="3"/>
<evidence type="ECO:0000256" key="5">
    <source>
        <dbReference type="ARBA" id="ARBA00022833"/>
    </source>
</evidence>
<dbReference type="GO" id="GO:0046872">
    <property type="term" value="F:metal ion binding"/>
    <property type="evidence" value="ECO:0007669"/>
    <property type="project" value="UniProtKB-KW"/>
</dbReference>
<evidence type="ECO:0000256" key="7">
    <source>
        <dbReference type="ARBA" id="ARBA00048488"/>
    </source>
</evidence>
<keyword evidence="6 9" id="KW-0560">Oxidoreductase</keyword>
<name>A0A3A8AS54_9HYPH</name>
<dbReference type="PANTHER" id="PTHR10173:SF57">
    <property type="entry name" value="PEPTIDE-METHIONINE (R)-S-OXIDE REDUCTASE"/>
    <property type="match status" value="1"/>
</dbReference>
<evidence type="ECO:0000256" key="4">
    <source>
        <dbReference type="ARBA" id="ARBA00022723"/>
    </source>
</evidence>
<dbReference type="FunFam" id="2.170.150.20:FF:000001">
    <property type="entry name" value="Peptide methionine sulfoxide reductase MsrB"/>
    <property type="match status" value="1"/>
</dbReference>
<dbReference type="GO" id="GO:0005737">
    <property type="term" value="C:cytoplasm"/>
    <property type="evidence" value="ECO:0007669"/>
    <property type="project" value="TreeGrafter"/>
</dbReference>
<keyword evidence="10" id="KW-1185">Reference proteome</keyword>
<dbReference type="PANTHER" id="PTHR10173">
    <property type="entry name" value="METHIONINE SULFOXIDE REDUCTASE"/>
    <property type="match status" value="1"/>
</dbReference>
<evidence type="ECO:0000313" key="10">
    <source>
        <dbReference type="Proteomes" id="UP000246132"/>
    </source>
</evidence>
<dbReference type="Gene3D" id="2.170.150.20">
    <property type="entry name" value="Peptide methionine sulfoxide reductase"/>
    <property type="match status" value="1"/>
</dbReference>
<evidence type="ECO:0000313" key="9">
    <source>
        <dbReference type="EMBL" id="RKF08623.1"/>
    </source>
</evidence>
<comment type="similarity">
    <text evidence="2">Belongs to the MsrB Met sulfoxide reductase family.</text>
</comment>
<comment type="catalytic activity">
    <reaction evidence="7">
        <text>L-methionyl-[protein] + [thioredoxin]-disulfide + H2O = L-methionyl-(R)-S-oxide-[protein] + [thioredoxin]-dithiol</text>
        <dbReference type="Rhea" id="RHEA:24164"/>
        <dbReference type="Rhea" id="RHEA-COMP:10698"/>
        <dbReference type="Rhea" id="RHEA-COMP:10700"/>
        <dbReference type="Rhea" id="RHEA-COMP:12313"/>
        <dbReference type="Rhea" id="RHEA-COMP:12314"/>
        <dbReference type="ChEBI" id="CHEBI:15377"/>
        <dbReference type="ChEBI" id="CHEBI:16044"/>
        <dbReference type="ChEBI" id="CHEBI:29950"/>
        <dbReference type="ChEBI" id="CHEBI:45764"/>
        <dbReference type="ChEBI" id="CHEBI:50058"/>
        <dbReference type="EC" id="1.8.4.12"/>
    </reaction>
</comment>
<dbReference type="GO" id="GO:0006979">
    <property type="term" value="P:response to oxidative stress"/>
    <property type="evidence" value="ECO:0007669"/>
    <property type="project" value="InterPro"/>
</dbReference>
<gene>
    <name evidence="9" type="primary">msrB</name>
    <name evidence="9" type="ORF">DEM25_001160</name>
</gene>
<dbReference type="AlphaFoldDB" id="A0A3A8AS54"/>
<dbReference type="PROSITE" id="PS51318">
    <property type="entry name" value="TAT"/>
    <property type="match status" value="1"/>
</dbReference>
<dbReference type="GO" id="GO:0030091">
    <property type="term" value="P:protein repair"/>
    <property type="evidence" value="ECO:0007669"/>
    <property type="project" value="InterPro"/>
</dbReference>
<dbReference type="InterPro" id="IPR011057">
    <property type="entry name" value="Mss4-like_sf"/>
</dbReference>
<evidence type="ECO:0000256" key="6">
    <source>
        <dbReference type="ARBA" id="ARBA00023002"/>
    </source>
</evidence>
<dbReference type="EMBL" id="QFWV02000001">
    <property type="protein sequence ID" value="RKF08623.1"/>
    <property type="molecule type" value="Genomic_DNA"/>
</dbReference>
<dbReference type="PROSITE" id="PS51790">
    <property type="entry name" value="MSRB"/>
    <property type="match status" value="1"/>
</dbReference>
<evidence type="ECO:0000259" key="8">
    <source>
        <dbReference type="PROSITE" id="PS51790"/>
    </source>
</evidence>
<dbReference type="RefSeq" id="WP_109766734.1">
    <property type="nucleotide sequence ID" value="NZ_JASHJV010000010.1"/>
</dbReference>
<feature type="domain" description="MsrB" evidence="8">
    <location>
        <begin position="43"/>
        <end position="164"/>
    </location>
</feature>
<comment type="cofactor">
    <cofactor evidence="1">
        <name>Zn(2+)</name>
        <dbReference type="ChEBI" id="CHEBI:29105"/>
    </cofactor>
</comment>
<reference evidence="9 10" key="1">
    <citation type="journal article" date="2018" name="Int. J. Syst. Bacteriol.">
        <title>Oceaniradius stylonemae gen. nov., sp. nov., isolated from a red alga, Stylonema cornu-cervi.</title>
        <authorList>
            <person name="Jeong S."/>
        </authorList>
    </citation>
    <scope>NUCLEOTIDE SEQUENCE [LARGE SCALE GENOMIC DNA]</scope>
    <source>
        <strain evidence="9 10">StC1</strain>
    </source>
</reference>
<evidence type="ECO:0000256" key="2">
    <source>
        <dbReference type="ARBA" id="ARBA00007174"/>
    </source>
</evidence>
<dbReference type="InterPro" id="IPR006311">
    <property type="entry name" value="TAT_signal"/>
</dbReference>
<sequence>MVTKRSFLTLGLGGAAAAGIFKWWGANPATAAADGAFEIVKTEEEWRAQLTPMQYAVLREEATERPFTSPLNDEKRAGVFHCAGCDQELFLSETKYDSGTGWPSFWQEIEGKVAYRTDYKLLIPRTEEHCSRCGGHLGHVFNDGPQPTGKRHCINGVALKFTPADGSEPVYG</sequence>
<keyword evidence="4" id="KW-0479">Metal-binding</keyword>
<protein>
    <recommendedName>
        <fullName evidence="3">peptide-methionine (R)-S-oxide reductase</fullName>
        <ecNumber evidence="3">1.8.4.12</ecNumber>
    </recommendedName>
</protein>
<dbReference type="GO" id="GO:0033743">
    <property type="term" value="F:peptide-methionine (R)-S-oxide reductase activity"/>
    <property type="evidence" value="ECO:0007669"/>
    <property type="project" value="UniProtKB-EC"/>
</dbReference>
<dbReference type="Pfam" id="PF01641">
    <property type="entry name" value="SelR"/>
    <property type="match status" value="1"/>
</dbReference>
<accession>A0A3A8AS54</accession>
<organism evidence="9 10">
    <name type="scientific">Oceaniradius stylonematis</name>
    <dbReference type="NCBI Taxonomy" id="2184161"/>
    <lineage>
        <taxon>Bacteria</taxon>
        <taxon>Pseudomonadati</taxon>
        <taxon>Pseudomonadota</taxon>
        <taxon>Alphaproteobacteria</taxon>
        <taxon>Hyphomicrobiales</taxon>
        <taxon>Ahrensiaceae</taxon>
        <taxon>Oceaniradius</taxon>
    </lineage>
</organism>
<proteinExistence type="inferred from homology"/>
<comment type="caution">
    <text evidence="9">The sequence shown here is derived from an EMBL/GenBank/DDBJ whole genome shotgun (WGS) entry which is preliminary data.</text>
</comment>
<dbReference type="SUPFAM" id="SSF51316">
    <property type="entry name" value="Mss4-like"/>
    <property type="match status" value="1"/>
</dbReference>
<keyword evidence="5" id="KW-0862">Zinc</keyword>
<dbReference type="Proteomes" id="UP000246132">
    <property type="component" value="Unassembled WGS sequence"/>
</dbReference>
<evidence type="ECO:0000256" key="1">
    <source>
        <dbReference type="ARBA" id="ARBA00001947"/>
    </source>
</evidence>
<dbReference type="InterPro" id="IPR002579">
    <property type="entry name" value="Met_Sox_Rdtase_MsrB_dom"/>
</dbReference>